<feature type="domain" description="Winged helix-turn-helix" evidence="1">
    <location>
        <begin position="8"/>
        <end position="66"/>
    </location>
</feature>
<evidence type="ECO:0000313" key="4">
    <source>
        <dbReference type="EMBL" id="CAB5228302.1"/>
    </source>
</evidence>
<gene>
    <name evidence="3" type="ORF">UFOVP1087_1</name>
    <name evidence="4" type="ORF">UFOVP1534_45</name>
    <name evidence="2" type="ORF">UFOVP910_16</name>
</gene>
<protein>
    <submittedName>
        <fullName evidence="2">Helix-turn-helix domain containing protein</fullName>
    </submittedName>
</protein>
<proteinExistence type="predicted"/>
<evidence type="ECO:0000259" key="1">
    <source>
        <dbReference type="Pfam" id="PF14090"/>
    </source>
</evidence>
<sequence>MRELRLKPQARRILMHLEKDSISPMEALIVHGIYRLSASIHELRKEGFNVFTKMHKDASGKKYARYHYAGRMKATA</sequence>
<organism evidence="2">
    <name type="scientific">uncultured Caudovirales phage</name>
    <dbReference type="NCBI Taxonomy" id="2100421"/>
    <lineage>
        <taxon>Viruses</taxon>
        <taxon>Duplodnaviria</taxon>
        <taxon>Heunggongvirae</taxon>
        <taxon>Uroviricota</taxon>
        <taxon>Caudoviricetes</taxon>
        <taxon>Peduoviridae</taxon>
        <taxon>Maltschvirus</taxon>
        <taxon>Maltschvirus maltsch</taxon>
    </lineage>
</organism>
<evidence type="ECO:0000313" key="2">
    <source>
        <dbReference type="EMBL" id="CAB4169952.1"/>
    </source>
</evidence>
<dbReference type="EMBL" id="LR798386">
    <property type="protein sequence ID" value="CAB5228302.1"/>
    <property type="molecule type" value="Genomic_DNA"/>
</dbReference>
<reference evidence="2" key="1">
    <citation type="submission" date="2020-05" db="EMBL/GenBank/DDBJ databases">
        <authorList>
            <person name="Chiriac C."/>
            <person name="Salcher M."/>
            <person name="Ghai R."/>
            <person name="Kavagutti S V."/>
        </authorList>
    </citation>
    <scope>NUCLEOTIDE SEQUENCE</scope>
</reference>
<dbReference type="InterPro" id="IPR055245">
    <property type="entry name" value="HTH_proteobacteria"/>
</dbReference>
<dbReference type="EMBL" id="LR797040">
    <property type="protein sequence ID" value="CAB4182390.1"/>
    <property type="molecule type" value="Genomic_DNA"/>
</dbReference>
<evidence type="ECO:0000313" key="3">
    <source>
        <dbReference type="EMBL" id="CAB4182390.1"/>
    </source>
</evidence>
<accession>A0A6J5PFP1</accession>
<dbReference type="EMBL" id="LR796849">
    <property type="protein sequence ID" value="CAB4169952.1"/>
    <property type="molecule type" value="Genomic_DNA"/>
</dbReference>
<dbReference type="Pfam" id="PF14090">
    <property type="entry name" value="HTH_39"/>
    <property type="match status" value="1"/>
</dbReference>
<name>A0A6J5PFP1_9CAUD</name>